<evidence type="ECO:0000256" key="4">
    <source>
        <dbReference type="ARBA" id="ARBA00022448"/>
    </source>
</evidence>
<evidence type="ECO:0000256" key="5">
    <source>
        <dbReference type="ARBA" id="ARBA00022547"/>
    </source>
</evidence>
<evidence type="ECO:0000256" key="7">
    <source>
        <dbReference type="ARBA" id="ARBA00022781"/>
    </source>
</evidence>
<comment type="similarity">
    <text evidence="2 12">Belongs to the ATPase protein 8 family.</text>
</comment>
<dbReference type="EMBL" id="MN052924">
    <property type="protein sequence ID" value="QDP17920.1"/>
    <property type="molecule type" value="Genomic_DNA"/>
</dbReference>
<evidence type="ECO:0000256" key="10">
    <source>
        <dbReference type="ARBA" id="ARBA00023128"/>
    </source>
</evidence>
<name>A0A516IME4_9ARAC</name>
<comment type="subcellular location">
    <subcellularLocation>
        <location evidence="1 12">Mitochondrion membrane</location>
        <topology evidence="1 12">Single-pass membrane protein</topology>
    </subcellularLocation>
</comment>
<evidence type="ECO:0000313" key="14">
    <source>
        <dbReference type="EMBL" id="QDP17920.1"/>
    </source>
</evidence>
<evidence type="ECO:0000256" key="9">
    <source>
        <dbReference type="ARBA" id="ARBA00023065"/>
    </source>
</evidence>
<dbReference type="GO" id="GO:0031966">
    <property type="term" value="C:mitochondrial membrane"/>
    <property type="evidence" value="ECO:0007669"/>
    <property type="project" value="UniProtKB-SubCell"/>
</dbReference>
<dbReference type="GO" id="GO:0015986">
    <property type="term" value="P:proton motive force-driven ATP synthesis"/>
    <property type="evidence" value="ECO:0007669"/>
    <property type="project" value="InterPro"/>
</dbReference>
<evidence type="ECO:0000256" key="12">
    <source>
        <dbReference type="RuleBase" id="RU003661"/>
    </source>
</evidence>
<dbReference type="GeneID" id="41041201"/>
<sequence>MPQLSPLPWVIYFFVSFVPLFMFIMLSEMISYQMEKGSGNSGLNMFLSW</sequence>
<feature type="transmembrane region" description="Helical" evidence="13">
    <location>
        <begin position="6"/>
        <end position="26"/>
    </location>
</feature>
<evidence type="ECO:0000256" key="13">
    <source>
        <dbReference type="SAM" id="Phobius"/>
    </source>
</evidence>
<dbReference type="InterPro" id="IPR001421">
    <property type="entry name" value="ATP8_metazoa"/>
</dbReference>
<dbReference type="GO" id="GO:0045259">
    <property type="term" value="C:proton-transporting ATP synthase complex"/>
    <property type="evidence" value="ECO:0007669"/>
    <property type="project" value="UniProtKB-KW"/>
</dbReference>
<gene>
    <name evidence="14" type="primary">atp8</name>
</gene>
<accession>A0A516IME4</accession>
<protein>
    <recommendedName>
        <fullName evidence="12">ATP synthase complex subunit 8</fullName>
    </recommendedName>
</protein>
<dbReference type="RefSeq" id="YP_009679473.1">
    <property type="nucleotide sequence ID" value="NC_044081.1"/>
</dbReference>
<comment type="subunit">
    <text evidence="3">F-type ATPases have 2 components, CF(1) - the catalytic core - and CF(0) - the membrane proton channel.</text>
</comment>
<evidence type="ECO:0000256" key="2">
    <source>
        <dbReference type="ARBA" id="ARBA00008892"/>
    </source>
</evidence>
<dbReference type="GO" id="GO:0015078">
    <property type="term" value="F:proton transmembrane transporter activity"/>
    <property type="evidence" value="ECO:0007669"/>
    <property type="project" value="InterPro"/>
</dbReference>
<dbReference type="AlphaFoldDB" id="A0A516IME4"/>
<keyword evidence="4 12" id="KW-0813">Transport</keyword>
<keyword evidence="8 13" id="KW-1133">Transmembrane helix</keyword>
<evidence type="ECO:0000256" key="8">
    <source>
        <dbReference type="ARBA" id="ARBA00022989"/>
    </source>
</evidence>
<organism evidence="14">
    <name type="scientific">Harpactocrates apennicola</name>
    <dbReference type="NCBI Taxonomy" id="1110479"/>
    <lineage>
        <taxon>Eukaryota</taxon>
        <taxon>Metazoa</taxon>
        <taxon>Ecdysozoa</taxon>
        <taxon>Arthropoda</taxon>
        <taxon>Chelicerata</taxon>
        <taxon>Arachnida</taxon>
        <taxon>Araneae</taxon>
        <taxon>Araneomorphae</taxon>
        <taxon>Haplogynae</taxon>
        <taxon>Dysderoidea</taxon>
        <taxon>Dysderidae</taxon>
        <taxon>Harpactocrates</taxon>
    </lineage>
</organism>
<keyword evidence="5 12" id="KW-0138">CF(0)</keyword>
<dbReference type="Pfam" id="PF00895">
    <property type="entry name" value="ATP-synt_8"/>
    <property type="match status" value="1"/>
</dbReference>
<keyword evidence="6 12" id="KW-0812">Transmembrane</keyword>
<evidence type="ECO:0000256" key="6">
    <source>
        <dbReference type="ARBA" id="ARBA00022692"/>
    </source>
</evidence>
<proteinExistence type="inferred from homology"/>
<evidence type="ECO:0000256" key="3">
    <source>
        <dbReference type="ARBA" id="ARBA00011291"/>
    </source>
</evidence>
<geneLocation type="mitochondrion" evidence="14"/>
<keyword evidence="11 13" id="KW-0472">Membrane</keyword>
<keyword evidence="7 12" id="KW-0375">Hydrogen ion transport</keyword>
<evidence type="ECO:0000256" key="11">
    <source>
        <dbReference type="ARBA" id="ARBA00023136"/>
    </source>
</evidence>
<evidence type="ECO:0000256" key="1">
    <source>
        <dbReference type="ARBA" id="ARBA00004304"/>
    </source>
</evidence>
<reference evidence="14" key="1">
    <citation type="journal article" date="2019" name="BMC Genomics">
        <title>Arm-less mitochondrial tRNAs conserved for over 30 millions of years in spiders.</title>
        <authorList>
            <person name="Pons J."/>
            <person name="Bover P."/>
            <person name="Bidegaray-Batista L."/>
            <person name="Arnedo M."/>
        </authorList>
    </citation>
    <scope>NUCLEOTIDE SEQUENCE</scope>
    <source>
        <strain evidence="14">K350</strain>
    </source>
</reference>
<keyword evidence="9 12" id="KW-0406">Ion transport</keyword>
<keyword evidence="10 12" id="KW-0496">Mitochondrion</keyword>